<dbReference type="AlphaFoldDB" id="A0A7K1Y114"/>
<reference evidence="2 3" key="1">
    <citation type="submission" date="2019-11" db="EMBL/GenBank/DDBJ databases">
        <title>Pedobacter sp. HMF7056 Genome sequencing and assembly.</title>
        <authorList>
            <person name="Kang H."/>
            <person name="Kim H."/>
            <person name="Joh K."/>
        </authorList>
    </citation>
    <scope>NUCLEOTIDE SEQUENCE [LARGE SCALE GENOMIC DNA]</scope>
    <source>
        <strain evidence="2 3">HMF7056</strain>
    </source>
</reference>
<dbReference type="SUPFAM" id="SSF56935">
    <property type="entry name" value="Porins"/>
    <property type="match status" value="1"/>
</dbReference>
<protein>
    <submittedName>
        <fullName evidence="2">DUF2490 domain-containing protein</fullName>
    </submittedName>
</protein>
<dbReference type="Proteomes" id="UP000451233">
    <property type="component" value="Unassembled WGS sequence"/>
</dbReference>
<accession>A0A7K1Y114</accession>
<dbReference type="EMBL" id="WVHS01000004">
    <property type="protein sequence ID" value="MXV16940.1"/>
    <property type="molecule type" value="Genomic_DNA"/>
</dbReference>
<feature type="signal peptide" evidence="1">
    <location>
        <begin position="1"/>
        <end position="20"/>
    </location>
</feature>
<dbReference type="RefSeq" id="WP_160907954.1">
    <property type="nucleotide sequence ID" value="NZ_WVHS01000004.1"/>
</dbReference>
<organism evidence="2 3">
    <name type="scientific">Hufsiella ginkgonis</name>
    <dbReference type="NCBI Taxonomy" id="2695274"/>
    <lineage>
        <taxon>Bacteria</taxon>
        <taxon>Pseudomonadati</taxon>
        <taxon>Bacteroidota</taxon>
        <taxon>Sphingobacteriia</taxon>
        <taxon>Sphingobacteriales</taxon>
        <taxon>Sphingobacteriaceae</taxon>
        <taxon>Hufsiella</taxon>
    </lineage>
</organism>
<dbReference type="InterPro" id="IPR019619">
    <property type="entry name" value="DUF2490"/>
</dbReference>
<feature type="chain" id="PRO_5029527868" evidence="1">
    <location>
        <begin position="21"/>
        <end position="234"/>
    </location>
</feature>
<evidence type="ECO:0000313" key="2">
    <source>
        <dbReference type="EMBL" id="MXV16940.1"/>
    </source>
</evidence>
<gene>
    <name evidence="2" type="ORF">GS398_16690</name>
</gene>
<evidence type="ECO:0000256" key="1">
    <source>
        <dbReference type="SAM" id="SignalP"/>
    </source>
</evidence>
<proteinExistence type="predicted"/>
<evidence type="ECO:0000313" key="3">
    <source>
        <dbReference type="Proteomes" id="UP000451233"/>
    </source>
</evidence>
<dbReference type="Pfam" id="PF10677">
    <property type="entry name" value="DUF2490"/>
    <property type="match status" value="1"/>
</dbReference>
<keyword evidence="1" id="KW-0732">Signal</keyword>
<sequence length="234" mass="27469">MRNRKFLVFVFLLFSSPAFAQQAEHSSWYMYLQSIKFGPHWGAHFDMQVRTGDDRDYIRNVLIRPGITYYLNKNQSLTLGYLLAETNRNLDGTANNRLTEHRAWEQFMQNHKIGGVFAAHRFRLEQRFIEQPAGDRLFSQRFRYFARFIVPLKKREQTFSKGFFAAVQNEVFLNLQNKSQLNNSVFDQNRFYLAGGYRISPKIDLEAGYLRQSVNGLAVNTTNHVIQAAVYTRF</sequence>
<comment type="caution">
    <text evidence="2">The sequence shown here is derived from an EMBL/GenBank/DDBJ whole genome shotgun (WGS) entry which is preliminary data.</text>
</comment>
<name>A0A7K1Y114_9SPHI</name>
<keyword evidence="3" id="KW-1185">Reference proteome</keyword>